<dbReference type="GO" id="GO:0015833">
    <property type="term" value="P:peptide transport"/>
    <property type="evidence" value="ECO:0007669"/>
    <property type="project" value="TreeGrafter"/>
</dbReference>
<dbReference type="InterPro" id="IPR039424">
    <property type="entry name" value="SBP_5"/>
</dbReference>
<dbReference type="Gene3D" id="3.40.190.10">
    <property type="entry name" value="Periplasmic binding protein-like II"/>
    <property type="match status" value="1"/>
</dbReference>
<organism evidence="7 8">
    <name type="scientific">Phoenicibacter congonensis</name>
    <dbReference type="NCBI Taxonomy" id="1944646"/>
    <lineage>
        <taxon>Bacteria</taxon>
        <taxon>Bacillati</taxon>
        <taxon>Actinomycetota</taxon>
        <taxon>Coriobacteriia</taxon>
        <taxon>Eggerthellales</taxon>
        <taxon>Eggerthellaceae</taxon>
        <taxon>Phoenicibacter</taxon>
    </lineage>
</organism>
<evidence type="ECO:0000256" key="4">
    <source>
        <dbReference type="ARBA" id="ARBA00022729"/>
    </source>
</evidence>
<dbReference type="Pfam" id="PF00496">
    <property type="entry name" value="SBP_bac_5"/>
    <property type="match status" value="1"/>
</dbReference>
<dbReference type="SUPFAM" id="SSF53850">
    <property type="entry name" value="Periplasmic binding protein-like II"/>
    <property type="match status" value="1"/>
</dbReference>
<dbReference type="Gene3D" id="3.90.76.10">
    <property type="entry name" value="Dipeptide-binding Protein, Domain 1"/>
    <property type="match status" value="1"/>
</dbReference>
<evidence type="ECO:0000259" key="6">
    <source>
        <dbReference type="Pfam" id="PF00496"/>
    </source>
</evidence>
<dbReference type="GO" id="GO:0030313">
    <property type="term" value="C:cell envelope"/>
    <property type="evidence" value="ECO:0007669"/>
    <property type="project" value="UniProtKB-SubCell"/>
</dbReference>
<evidence type="ECO:0000313" key="8">
    <source>
        <dbReference type="Proteomes" id="UP001168575"/>
    </source>
</evidence>
<protein>
    <submittedName>
        <fullName evidence="7">ABC transporter substrate-binding protein</fullName>
    </submittedName>
</protein>
<dbReference type="AlphaFoldDB" id="A0AA43RLI8"/>
<comment type="similarity">
    <text evidence="2">Belongs to the bacterial solute-binding protein 5 family.</text>
</comment>
<dbReference type="EMBL" id="JAUMVS010000299">
    <property type="protein sequence ID" value="MDO4842765.1"/>
    <property type="molecule type" value="Genomic_DNA"/>
</dbReference>
<reference evidence="7" key="1">
    <citation type="submission" date="2023-07" db="EMBL/GenBank/DDBJ databases">
        <title>Between Cages and Wild: Unraveling the Impact of Captivity on Animal Microbiomes and Antimicrobial Resistance.</title>
        <authorList>
            <person name="Schmartz G.P."/>
            <person name="Rehner J."/>
            <person name="Schuff M.J."/>
            <person name="Becker S.L."/>
            <person name="Kravczyk M."/>
            <person name="Gurevich A."/>
            <person name="Francke R."/>
            <person name="Mueller R."/>
            <person name="Keller V."/>
            <person name="Keller A."/>
        </authorList>
    </citation>
    <scope>NUCLEOTIDE SEQUENCE</scope>
    <source>
        <strain evidence="7">S12M_St_49</strain>
    </source>
</reference>
<feature type="chain" id="PRO_5041201651" evidence="5">
    <location>
        <begin position="25"/>
        <end position="175"/>
    </location>
</feature>
<dbReference type="InterPro" id="IPR000914">
    <property type="entry name" value="SBP_5_dom"/>
</dbReference>
<sequence length="175" mass="18707">MKIFKRAVSIFLALALLFALTACGNDGSGAALSYPIESQPECLDPQIAQGAEAKTVVLNCFEGLVRKDSEGKFSPAAAKSWSYDSASLTYTFKLREDARWVIMKKAYKSILGDDIDNTFDSRVTAADFVFALKRAVNPATGAPEAMSLGVIKNAKSIINGKLSPDKLGVSAVGDF</sequence>
<comment type="caution">
    <text evidence="7">The sequence shown here is derived from an EMBL/GenBank/DDBJ whole genome shotgun (WGS) entry which is preliminary data.</text>
</comment>
<evidence type="ECO:0000256" key="1">
    <source>
        <dbReference type="ARBA" id="ARBA00004196"/>
    </source>
</evidence>
<keyword evidence="8" id="KW-1185">Reference proteome</keyword>
<gene>
    <name evidence="7" type="ORF">Q3982_08840</name>
</gene>
<dbReference type="Proteomes" id="UP001168575">
    <property type="component" value="Unassembled WGS sequence"/>
</dbReference>
<dbReference type="PANTHER" id="PTHR30290">
    <property type="entry name" value="PERIPLASMIC BINDING COMPONENT OF ABC TRANSPORTER"/>
    <property type="match status" value="1"/>
</dbReference>
<name>A0AA43RLI8_9ACTN</name>
<feature type="domain" description="Solute-binding protein family 5" evidence="6">
    <location>
        <begin position="72"/>
        <end position="172"/>
    </location>
</feature>
<keyword evidence="4 5" id="KW-0732">Signal</keyword>
<comment type="subcellular location">
    <subcellularLocation>
        <location evidence="1">Cell envelope</location>
    </subcellularLocation>
</comment>
<accession>A0AA43RLI8</accession>
<dbReference type="PROSITE" id="PS51257">
    <property type="entry name" value="PROKAR_LIPOPROTEIN"/>
    <property type="match status" value="1"/>
</dbReference>
<evidence type="ECO:0000256" key="5">
    <source>
        <dbReference type="SAM" id="SignalP"/>
    </source>
</evidence>
<keyword evidence="3" id="KW-0813">Transport</keyword>
<evidence type="ECO:0000256" key="2">
    <source>
        <dbReference type="ARBA" id="ARBA00005695"/>
    </source>
</evidence>
<proteinExistence type="inferred from homology"/>
<evidence type="ECO:0000313" key="7">
    <source>
        <dbReference type="EMBL" id="MDO4842765.1"/>
    </source>
</evidence>
<evidence type="ECO:0000256" key="3">
    <source>
        <dbReference type="ARBA" id="ARBA00022448"/>
    </source>
</evidence>
<feature type="signal peptide" evidence="5">
    <location>
        <begin position="1"/>
        <end position="24"/>
    </location>
</feature>
<dbReference type="GO" id="GO:1904680">
    <property type="term" value="F:peptide transmembrane transporter activity"/>
    <property type="evidence" value="ECO:0007669"/>
    <property type="project" value="TreeGrafter"/>
</dbReference>
<dbReference type="PANTHER" id="PTHR30290:SF10">
    <property type="entry name" value="PERIPLASMIC OLIGOPEPTIDE-BINDING PROTEIN-RELATED"/>
    <property type="match status" value="1"/>
</dbReference>
<feature type="non-terminal residue" evidence="7">
    <location>
        <position position="175"/>
    </location>
</feature>